<proteinExistence type="predicted"/>
<sequence>MSVLKRFHVLTAGIIFCTTLVGLAVWSLPDITGRPPARQPAVTSTTASTAPTSVPTPAPTGTGAATTGASDTVEKTGDTAAGAARPPGFGQAGKLVFGLGPSLDSDSTSPVADQLGMFTTWYNSPNDFGFLTNWSKDLIPQVYAGGRAIHLVVWLGGAGRVATVQTRYGPACGRDYPLSSSFLSDTRRLAQIFGGEADGPPLYVTLFTELQTYPCKANTWAATPEVTNYYLKLKDQYTAAMGIFHSIAPNARVSLGWGGWQARWDDPGKGGGKSLIGHFDDVLRQSDFQSFQAMDSKNNVDDIRDMTRILGKYGPVMVAHYKPDDGSADTWNNDLRAVFTDDYIRQVTGAGLFAFSLMDNKHLTADTESLRLVRDAATRYGTRTG</sequence>
<dbReference type="InterPro" id="IPR017853">
    <property type="entry name" value="GH"/>
</dbReference>
<accession>A0ABR5F211</accession>
<evidence type="ECO:0000313" key="4">
    <source>
        <dbReference type="Proteomes" id="UP000035425"/>
    </source>
</evidence>
<dbReference type="SUPFAM" id="SSF51445">
    <property type="entry name" value="(Trans)glycosidases"/>
    <property type="match status" value="1"/>
</dbReference>
<evidence type="ECO:0000256" key="2">
    <source>
        <dbReference type="SAM" id="Phobius"/>
    </source>
</evidence>
<feature type="compositionally biased region" description="Low complexity" evidence="1">
    <location>
        <begin position="40"/>
        <end position="71"/>
    </location>
</feature>
<feature type="region of interest" description="Disordered" evidence="1">
    <location>
        <begin position="34"/>
        <end position="87"/>
    </location>
</feature>
<protein>
    <recommendedName>
        <fullName evidence="5">GH26 domain-containing protein</fullName>
    </recommendedName>
</protein>
<keyword evidence="2" id="KW-1133">Transmembrane helix</keyword>
<evidence type="ECO:0000256" key="1">
    <source>
        <dbReference type="SAM" id="MobiDB-lite"/>
    </source>
</evidence>
<keyword evidence="2" id="KW-0812">Transmembrane</keyword>
<gene>
    <name evidence="3" type="ORF">FrCorBMG51_16360</name>
</gene>
<reference evidence="3 4" key="1">
    <citation type="submission" date="2014-12" db="EMBL/GenBank/DDBJ databases">
        <title>Frankia sp. BMG5.1 draft genome.</title>
        <authorList>
            <person name="Gtari M."/>
            <person name="Ghodhbane-Gtari F."/>
            <person name="Nouioui I."/>
            <person name="Ktari A."/>
            <person name="Hezbri K."/>
            <person name="Mimouni W."/>
            <person name="Sbissi I."/>
            <person name="Ayari A."/>
            <person name="Yamanaka T."/>
            <person name="Normand P."/>
            <person name="Tisa L.S."/>
            <person name="Boudabous A."/>
        </authorList>
    </citation>
    <scope>NUCLEOTIDE SEQUENCE [LARGE SCALE GENOMIC DNA]</scope>
    <source>
        <strain evidence="3 4">BMG5.1</strain>
    </source>
</reference>
<evidence type="ECO:0000313" key="3">
    <source>
        <dbReference type="EMBL" id="KLL10729.1"/>
    </source>
</evidence>
<evidence type="ECO:0008006" key="5">
    <source>
        <dbReference type="Google" id="ProtNLM"/>
    </source>
</evidence>
<comment type="caution">
    <text evidence="3">The sequence shown here is derived from an EMBL/GenBank/DDBJ whole genome shotgun (WGS) entry which is preliminary data.</text>
</comment>
<name>A0ABR5F211_9ACTN</name>
<organism evidence="3 4">
    <name type="scientific">Protofrankia coriariae</name>
    <dbReference type="NCBI Taxonomy" id="1562887"/>
    <lineage>
        <taxon>Bacteria</taxon>
        <taxon>Bacillati</taxon>
        <taxon>Actinomycetota</taxon>
        <taxon>Actinomycetes</taxon>
        <taxon>Frankiales</taxon>
        <taxon>Frankiaceae</taxon>
        <taxon>Protofrankia</taxon>
    </lineage>
</organism>
<keyword evidence="4" id="KW-1185">Reference proteome</keyword>
<feature type="transmembrane region" description="Helical" evidence="2">
    <location>
        <begin position="7"/>
        <end position="28"/>
    </location>
</feature>
<dbReference type="Proteomes" id="UP000035425">
    <property type="component" value="Unassembled WGS sequence"/>
</dbReference>
<dbReference type="EMBL" id="JWIO01000027">
    <property type="protein sequence ID" value="KLL10729.1"/>
    <property type="molecule type" value="Genomic_DNA"/>
</dbReference>
<keyword evidence="2" id="KW-0472">Membrane</keyword>